<sequence>MVVSVSEDSTTTVLGDRSENNGAGDLVFIHAGFGERAIPYEEAWELQRRLHERRVADEIPDVCLLLEHPPVYTAGKRTEPLDRPIGDAGAPVIDVDRGGKITWHGPGQLVGYPIVKLREPVDVVAYVRTIEAALIDTCADLGLVTKRVEGRSGVWVPGVPDRKVAAIGIRVSRGVTMHGFEINCDCDLSWFDRIVPCGIRDAGTTSLSAELGREVTVPEVLALTEVRLAEALDASGTAHRSLDAMLGRPVTA</sequence>
<feature type="domain" description="BPL/LPL catalytic" evidence="7">
    <location>
        <begin position="57"/>
        <end position="236"/>
    </location>
</feature>
<evidence type="ECO:0000313" key="9">
    <source>
        <dbReference type="Proteomes" id="UP001501822"/>
    </source>
</evidence>
<evidence type="ECO:0000256" key="5">
    <source>
        <dbReference type="HAMAP-Rule" id="MF_00013"/>
    </source>
</evidence>
<feature type="site" description="Lowers pKa of active site Cys" evidence="5">
    <location>
        <position position="163"/>
    </location>
</feature>
<dbReference type="PIRSF" id="PIRSF016262">
    <property type="entry name" value="LPLase"/>
    <property type="match status" value="1"/>
</dbReference>
<comment type="function">
    <text evidence="4 5 6">Catalyzes the transfer of endogenously produced octanoic acid from octanoyl-acyl-carrier-protein onto the lipoyl domains of lipoate-dependent enzymes. Lipoyl-ACP can also act as a substrate although octanoyl-ACP is likely to be the physiological substrate.</text>
</comment>
<feature type="binding site" evidence="5">
    <location>
        <begin position="166"/>
        <end position="168"/>
    </location>
    <ligand>
        <name>substrate</name>
    </ligand>
</feature>
<dbReference type="CDD" id="cd16444">
    <property type="entry name" value="LipB"/>
    <property type="match status" value="1"/>
</dbReference>
<comment type="miscellaneous">
    <text evidence="5">In the reaction, the free carboxyl group of octanoic acid is attached via an amide linkage to the epsilon-amino group of a specific lysine residue of lipoyl domains of lipoate-dependent enzymes.</text>
</comment>
<dbReference type="InterPro" id="IPR004143">
    <property type="entry name" value="BPL_LPL_catalytic"/>
</dbReference>
<comment type="subcellular location">
    <subcellularLocation>
        <location evidence="5">Cytoplasm</location>
    </subcellularLocation>
</comment>
<organism evidence="8 9">
    <name type="scientific">Actinoallomurus spadix</name>
    <dbReference type="NCBI Taxonomy" id="79912"/>
    <lineage>
        <taxon>Bacteria</taxon>
        <taxon>Bacillati</taxon>
        <taxon>Actinomycetota</taxon>
        <taxon>Actinomycetes</taxon>
        <taxon>Streptosporangiales</taxon>
        <taxon>Thermomonosporaceae</taxon>
        <taxon>Actinoallomurus</taxon>
    </lineage>
</organism>
<dbReference type="EC" id="2.3.1.181" evidence="5 6"/>
<dbReference type="Gene3D" id="3.30.930.10">
    <property type="entry name" value="Bira Bifunctional Protein, Domain 2"/>
    <property type="match status" value="1"/>
</dbReference>
<evidence type="ECO:0000256" key="3">
    <source>
        <dbReference type="ARBA" id="ARBA00023315"/>
    </source>
</evidence>
<evidence type="ECO:0000259" key="7">
    <source>
        <dbReference type="PROSITE" id="PS51733"/>
    </source>
</evidence>
<feature type="binding site" evidence="5">
    <location>
        <begin position="97"/>
        <end position="104"/>
    </location>
    <ligand>
        <name>substrate</name>
    </ligand>
</feature>
<dbReference type="InterPro" id="IPR000544">
    <property type="entry name" value="Octanoyltransferase"/>
</dbReference>
<feature type="active site" description="Acyl-thioester intermediate" evidence="5">
    <location>
        <position position="197"/>
    </location>
</feature>
<dbReference type="InterPro" id="IPR020605">
    <property type="entry name" value="Octanoyltransferase_CS"/>
</dbReference>
<keyword evidence="3 5" id="KW-0012">Acyltransferase</keyword>
<dbReference type="PANTHER" id="PTHR10993">
    <property type="entry name" value="OCTANOYLTRANSFERASE"/>
    <property type="match status" value="1"/>
</dbReference>
<evidence type="ECO:0000313" key="8">
    <source>
        <dbReference type="EMBL" id="GAA0325342.1"/>
    </source>
</evidence>
<name>A0ABP3FW03_9ACTN</name>
<dbReference type="NCBIfam" id="NF010925">
    <property type="entry name" value="PRK14345.1"/>
    <property type="match status" value="1"/>
</dbReference>
<evidence type="ECO:0000256" key="4">
    <source>
        <dbReference type="ARBA" id="ARBA00024732"/>
    </source>
</evidence>
<dbReference type="PANTHER" id="PTHR10993:SF7">
    <property type="entry name" value="LIPOYLTRANSFERASE 2, MITOCHONDRIAL-RELATED"/>
    <property type="match status" value="1"/>
</dbReference>
<dbReference type="PROSITE" id="PS51733">
    <property type="entry name" value="BPL_LPL_CATALYTIC"/>
    <property type="match status" value="1"/>
</dbReference>
<comment type="caution">
    <text evidence="8">The sequence shown here is derived from an EMBL/GenBank/DDBJ whole genome shotgun (WGS) entry which is preliminary data.</text>
</comment>
<dbReference type="NCBIfam" id="TIGR00214">
    <property type="entry name" value="lipB"/>
    <property type="match status" value="1"/>
</dbReference>
<evidence type="ECO:0000256" key="2">
    <source>
        <dbReference type="ARBA" id="ARBA00022679"/>
    </source>
</evidence>
<evidence type="ECO:0000256" key="6">
    <source>
        <dbReference type="PIRNR" id="PIRNR016262"/>
    </source>
</evidence>
<evidence type="ECO:0000256" key="1">
    <source>
        <dbReference type="ARBA" id="ARBA00004821"/>
    </source>
</evidence>
<accession>A0ABP3FW03</accession>
<comment type="similarity">
    <text evidence="5 6">Belongs to the LipB family.</text>
</comment>
<comment type="pathway">
    <text evidence="1 5 6">Protein modification; protein lipoylation via endogenous pathway; protein N(6)-(lipoyl)lysine from octanoyl-[acyl-carrier-protein]: step 1/2.</text>
</comment>
<proteinExistence type="inferred from homology"/>
<dbReference type="EMBL" id="BAAABM010000007">
    <property type="protein sequence ID" value="GAA0325342.1"/>
    <property type="molecule type" value="Genomic_DNA"/>
</dbReference>
<protein>
    <recommendedName>
        <fullName evidence="5 6">Octanoyltransferase</fullName>
        <ecNumber evidence="5 6">2.3.1.181</ecNumber>
    </recommendedName>
    <alternativeName>
        <fullName evidence="5">Lipoate-protein ligase B</fullName>
    </alternativeName>
    <alternativeName>
        <fullName evidence="5">Lipoyl/octanoyl transferase</fullName>
    </alternativeName>
    <alternativeName>
        <fullName evidence="5">Octanoyl-[acyl-carrier-protein]-protein N-octanoyltransferase</fullName>
    </alternativeName>
</protein>
<dbReference type="InterPro" id="IPR045864">
    <property type="entry name" value="aa-tRNA-synth_II/BPL/LPL"/>
</dbReference>
<dbReference type="HAMAP" id="MF_00013">
    <property type="entry name" value="LipB"/>
    <property type="match status" value="1"/>
</dbReference>
<keyword evidence="9" id="KW-1185">Reference proteome</keyword>
<dbReference type="GO" id="GO:0016740">
    <property type="term" value="F:transferase activity"/>
    <property type="evidence" value="ECO:0007669"/>
    <property type="project" value="UniProtKB-KW"/>
</dbReference>
<dbReference type="PROSITE" id="PS01313">
    <property type="entry name" value="LIPB"/>
    <property type="match status" value="1"/>
</dbReference>
<gene>
    <name evidence="5 8" type="primary">lipB</name>
    <name evidence="8" type="ORF">GCM10010151_14090</name>
</gene>
<keyword evidence="2 5" id="KW-0808">Transferase</keyword>
<comment type="catalytic activity">
    <reaction evidence="5 6">
        <text>octanoyl-[ACP] + L-lysyl-[protein] = N(6)-octanoyl-L-lysyl-[protein] + holo-[ACP] + H(+)</text>
        <dbReference type="Rhea" id="RHEA:17665"/>
        <dbReference type="Rhea" id="RHEA-COMP:9636"/>
        <dbReference type="Rhea" id="RHEA-COMP:9685"/>
        <dbReference type="Rhea" id="RHEA-COMP:9752"/>
        <dbReference type="Rhea" id="RHEA-COMP:9928"/>
        <dbReference type="ChEBI" id="CHEBI:15378"/>
        <dbReference type="ChEBI" id="CHEBI:29969"/>
        <dbReference type="ChEBI" id="CHEBI:64479"/>
        <dbReference type="ChEBI" id="CHEBI:78463"/>
        <dbReference type="ChEBI" id="CHEBI:78809"/>
        <dbReference type="EC" id="2.3.1.181"/>
    </reaction>
</comment>
<comment type="caution">
    <text evidence="5">Lacks conserved residue(s) required for the propagation of feature annotation.</text>
</comment>
<dbReference type="Pfam" id="PF21948">
    <property type="entry name" value="LplA-B_cat"/>
    <property type="match status" value="1"/>
</dbReference>
<dbReference type="Proteomes" id="UP001501822">
    <property type="component" value="Unassembled WGS sequence"/>
</dbReference>
<dbReference type="SUPFAM" id="SSF55681">
    <property type="entry name" value="Class II aaRS and biotin synthetases"/>
    <property type="match status" value="1"/>
</dbReference>
<keyword evidence="5" id="KW-0963">Cytoplasm</keyword>
<reference evidence="9" key="1">
    <citation type="journal article" date="2019" name="Int. J. Syst. Evol. Microbiol.">
        <title>The Global Catalogue of Microorganisms (GCM) 10K type strain sequencing project: providing services to taxonomists for standard genome sequencing and annotation.</title>
        <authorList>
            <consortium name="The Broad Institute Genomics Platform"/>
            <consortium name="The Broad Institute Genome Sequencing Center for Infectious Disease"/>
            <person name="Wu L."/>
            <person name="Ma J."/>
        </authorList>
    </citation>
    <scope>NUCLEOTIDE SEQUENCE [LARGE SCALE GENOMIC DNA]</scope>
    <source>
        <strain evidence="9">JCM 3146</strain>
    </source>
</reference>